<dbReference type="Pfam" id="PF21365">
    <property type="entry name" value="Glyco_hydro_31_3rd"/>
    <property type="match status" value="1"/>
</dbReference>
<name>A0A9R0J784_SPIOL</name>
<dbReference type="GO" id="GO:0004553">
    <property type="term" value="F:hydrolase activity, hydrolyzing O-glycosyl compounds"/>
    <property type="evidence" value="ECO:0007669"/>
    <property type="project" value="InterPro"/>
</dbReference>
<evidence type="ECO:0000256" key="1">
    <source>
        <dbReference type="ARBA" id="ARBA00007806"/>
    </source>
</evidence>
<keyword evidence="2" id="KW-0326">Glycosidase</keyword>
<dbReference type="InterPro" id="IPR000322">
    <property type="entry name" value="Glyco_hydro_31_TIM"/>
</dbReference>
<gene>
    <name evidence="6" type="primary">LOC110800219</name>
</gene>
<dbReference type="GO" id="GO:0030246">
    <property type="term" value="F:carbohydrate binding"/>
    <property type="evidence" value="ECO:0007669"/>
    <property type="project" value="InterPro"/>
</dbReference>
<keyword evidence="2" id="KW-0378">Hydrolase</keyword>
<dbReference type="SUPFAM" id="SSF51445">
    <property type="entry name" value="(Trans)glycosidases"/>
    <property type="match status" value="1"/>
</dbReference>
<dbReference type="GO" id="GO:0005975">
    <property type="term" value="P:carbohydrate metabolic process"/>
    <property type="evidence" value="ECO:0007669"/>
    <property type="project" value="InterPro"/>
</dbReference>
<dbReference type="NCBIfam" id="NF007746">
    <property type="entry name" value="PRK10426.1"/>
    <property type="match status" value="1"/>
</dbReference>
<dbReference type="PANTHER" id="PTHR46959">
    <property type="entry name" value="SULFOQUINOVOSIDASE"/>
    <property type="match status" value="1"/>
</dbReference>
<dbReference type="InterPro" id="IPR011013">
    <property type="entry name" value="Gal_mutarotase_sf_dom"/>
</dbReference>
<dbReference type="SUPFAM" id="SSF51011">
    <property type="entry name" value="Glycosyl hydrolase domain"/>
    <property type="match status" value="1"/>
</dbReference>
<protein>
    <recommendedName>
        <fullName evidence="7">Glycoside hydrolase family 31 N-terminal domain-containing protein</fullName>
    </recommendedName>
</protein>
<dbReference type="KEGG" id="soe:110800219"/>
<dbReference type="GeneID" id="110800219"/>
<feature type="domain" description="Glycosyl hydrolase family 31 C-terminal" evidence="4">
    <location>
        <begin position="743"/>
        <end position="836"/>
    </location>
</feature>
<accession>A0A9R0J784</accession>
<feature type="domain" description="Glycoside hydrolase family 31 TIM barrel" evidence="3">
    <location>
        <begin position="404"/>
        <end position="712"/>
    </location>
</feature>
<dbReference type="Gene3D" id="3.20.20.80">
    <property type="entry name" value="Glycosidases"/>
    <property type="match status" value="1"/>
</dbReference>
<dbReference type="InterPro" id="IPR017853">
    <property type="entry name" value="GH"/>
</dbReference>
<sequence>MATFKTIKKHNKHLNNPFPTTPKSLPIIQGALSINPHSLPSHHVYSIGTDFRASWSSRNGGSFSICHISHPKRSIWSTIPGKAFISAAIVETEVEESRGSFAISDCKVNLVCKHQTIEEIKVINLDSNGNFFEGNDHDFPSWFPGIDLKSPVLVISGRVFSMNKKKNQIKKSAKYWVLFYQKNNHQTGFQVKVDKPKHEFNHLKSKGVDKKSSGIRRRRFGLSWLPSRPRGFVGAAVVSDDEREEKWLAKSAEFNRICITYSSDENERFYGFGEQFSHMDFKGKRVPIFVQEQGIGRGDQPISFAINLVSYRAAGDWSTTYAPSPFYMTSKMRSLYLEGYDYTIFDLTMQDRVQIQVHGNSVAGAILYGNSPTELIETFTESIGRPSQLPHWIISGAVVGMQGGTETVRNTWDILKTYDVPISSFWLQDWVGQRETIVGSQLWWNWEVDTTRYKGWQKLVKDLNNQHIKVMSYCNPCLAPSDEKPNRRRNMFEEAKKLDILVKDKNGEPYMVPNTAFDVGMLDLTHPETAPWFKNILQDMVDDGVRGWMADFGEGLPVDATLYSGEDPLAAHNRYPELWAQINREFVDEWKSSCSGKQKEDSEEALVFFMRAGFRDSPKWAMLFWEGDQMVSWQANDGIKSAVVGLLSSGISGYALNHSDIGGYCAMNLPLIKYHRSEELLFRWMEFSAFTTVFRTHEGNKPSCNSQFYSNHKTLSHFARLAKVYKAWKFYRIQLVKEASEKGLPVCRHLFLHYPEDEYVQTLTYQQFLVGTEILVAPVLDKGKREAKVYFPLEEKESCCWLHIWTGKLYTNLGTEAKVDAPLGYPAVFVKSGSLIAHTFLQNLRDLDIL</sequence>
<dbReference type="GO" id="GO:0016787">
    <property type="term" value="F:hydrolase activity"/>
    <property type="evidence" value="ECO:0000318"/>
    <property type="project" value="GO_Central"/>
</dbReference>
<dbReference type="Gene3D" id="2.60.40.1180">
    <property type="entry name" value="Golgi alpha-mannosidase II"/>
    <property type="match status" value="1"/>
</dbReference>
<dbReference type="Pfam" id="PF01055">
    <property type="entry name" value="Glyco_hydro_31_2nd"/>
    <property type="match status" value="1"/>
</dbReference>
<dbReference type="InterPro" id="IPR052990">
    <property type="entry name" value="Sulfoquinovosidase_GH31"/>
</dbReference>
<dbReference type="PANTHER" id="PTHR46959:SF2">
    <property type="entry name" value="SULFOQUINOVOSIDASE"/>
    <property type="match status" value="1"/>
</dbReference>
<evidence type="ECO:0000256" key="2">
    <source>
        <dbReference type="RuleBase" id="RU361185"/>
    </source>
</evidence>
<keyword evidence="5" id="KW-1185">Reference proteome</keyword>
<dbReference type="SUPFAM" id="SSF74650">
    <property type="entry name" value="Galactose mutarotase-like"/>
    <property type="match status" value="1"/>
</dbReference>
<comment type="similarity">
    <text evidence="1 2">Belongs to the glycosyl hydrolase 31 family.</text>
</comment>
<dbReference type="InterPro" id="IPR048395">
    <property type="entry name" value="Glyco_hydro_31_C"/>
</dbReference>
<evidence type="ECO:0000259" key="4">
    <source>
        <dbReference type="Pfam" id="PF21365"/>
    </source>
</evidence>
<reference evidence="5" key="1">
    <citation type="journal article" date="2021" name="Nat. Commun.">
        <title>Genomic analyses provide insights into spinach domestication and the genetic basis of agronomic traits.</title>
        <authorList>
            <person name="Cai X."/>
            <person name="Sun X."/>
            <person name="Xu C."/>
            <person name="Sun H."/>
            <person name="Wang X."/>
            <person name="Ge C."/>
            <person name="Zhang Z."/>
            <person name="Wang Q."/>
            <person name="Fei Z."/>
            <person name="Jiao C."/>
            <person name="Wang Q."/>
        </authorList>
    </citation>
    <scope>NUCLEOTIDE SEQUENCE [LARGE SCALE GENOMIC DNA]</scope>
    <source>
        <strain evidence="5">cv. Varoflay</strain>
    </source>
</reference>
<dbReference type="Proteomes" id="UP000813463">
    <property type="component" value="Chromosome 1"/>
</dbReference>
<dbReference type="CDD" id="cd14752">
    <property type="entry name" value="GH31_N"/>
    <property type="match status" value="1"/>
</dbReference>
<dbReference type="OrthoDB" id="10070917at2759"/>
<dbReference type="InterPro" id="IPR044112">
    <property type="entry name" value="YihQ_TIM-like"/>
</dbReference>
<reference evidence="6" key="2">
    <citation type="submission" date="2025-08" db="UniProtKB">
        <authorList>
            <consortium name="RefSeq"/>
        </authorList>
    </citation>
    <scope>IDENTIFICATION</scope>
    <source>
        <tissue evidence="6">Leaf</tissue>
    </source>
</reference>
<evidence type="ECO:0008006" key="7">
    <source>
        <dbReference type="Google" id="ProtNLM"/>
    </source>
</evidence>
<dbReference type="InterPro" id="IPR013780">
    <property type="entry name" value="Glyco_hydro_b"/>
</dbReference>
<evidence type="ECO:0000313" key="6">
    <source>
        <dbReference type="RefSeq" id="XP_021861214.1"/>
    </source>
</evidence>
<proteinExistence type="inferred from homology"/>
<dbReference type="RefSeq" id="XP_021861214.1">
    <property type="nucleotide sequence ID" value="XM_022005522.2"/>
</dbReference>
<evidence type="ECO:0000313" key="5">
    <source>
        <dbReference type="Proteomes" id="UP000813463"/>
    </source>
</evidence>
<organism evidence="5 6">
    <name type="scientific">Spinacia oleracea</name>
    <name type="common">Spinach</name>
    <dbReference type="NCBI Taxonomy" id="3562"/>
    <lineage>
        <taxon>Eukaryota</taxon>
        <taxon>Viridiplantae</taxon>
        <taxon>Streptophyta</taxon>
        <taxon>Embryophyta</taxon>
        <taxon>Tracheophyta</taxon>
        <taxon>Spermatophyta</taxon>
        <taxon>Magnoliopsida</taxon>
        <taxon>eudicotyledons</taxon>
        <taxon>Gunneridae</taxon>
        <taxon>Pentapetalae</taxon>
        <taxon>Caryophyllales</taxon>
        <taxon>Chenopodiaceae</taxon>
        <taxon>Chenopodioideae</taxon>
        <taxon>Anserineae</taxon>
        <taxon>Spinacia</taxon>
    </lineage>
</organism>
<evidence type="ECO:0000259" key="3">
    <source>
        <dbReference type="Pfam" id="PF01055"/>
    </source>
</evidence>
<dbReference type="AlphaFoldDB" id="A0A9R0J784"/>
<dbReference type="CDD" id="cd06594">
    <property type="entry name" value="GH31_glucosidase_YihQ"/>
    <property type="match status" value="1"/>
</dbReference>
<dbReference type="Gene3D" id="2.60.40.1760">
    <property type="entry name" value="glycosyl hydrolase (family 31)"/>
    <property type="match status" value="1"/>
</dbReference>